<protein>
    <submittedName>
        <fullName evidence="1">Uncharacterized protein</fullName>
    </submittedName>
</protein>
<evidence type="ECO:0000313" key="2">
    <source>
        <dbReference type="Proteomes" id="UP001295444"/>
    </source>
</evidence>
<dbReference type="AlphaFoldDB" id="A0AAD1VMW0"/>
<evidence type="ECO:0000313" key="1">
    <source>
        <dbReference type="EMBL" id="CAH2220652.1"/>
    </source>
</evidence>
<proteinExistence type="predicted"/>
<sequence length="167" mass="18632">MATEGKIAILMPSYAVRAPFKEHIAQEFARFWHALYQWTEKPTVTAVAQTCTPNSYVKPKLAVKRPSCGTGRAAAEEADHSHVSPPELKTTRGLAPMHHPHQRKHDHNEIGTFCCPLCRRYLDSMCHGVRGLGMQVNIVTQGKRDSTPHLSAVAILQHNTSKTWESV</sequence>
<gene>
    <name evidence="1" type="ORF">PECUL_23A019682</name>
</gene>
<dbReference type="Proteomes" id="UP001295444">
    <property type="component" value="Chromosome 01"/>
</dbReference>
<reference evidence="1" key="1">
    <citation type="submission" date="2022-03" db="EMBL/GenBank/DDBJ databases">
        <authorList>
            <person name="Alioto T."/>
            <person name="Alioto T."/>
            <person name="Gomez Garrido J."/>
        </authorList>
    </citation>
    <scope>NUCLEOTIDE SEQUENCE</scope>
</reference>
<accession>A0AAD1VMW0</accession>
<keyword evidence="2" id="KW-1185">Reference proteome</keyword>
<organism evidence="1 2">
    <name type="scientific">Pelobates cultripes</name>
    <name type="common">Western spadefoot toad</name>
    <dbReference type="NCBI Taxonomy" id="61616"/>
    <lineage>
        <taxon>Eukaryota</taxon>
        <taxon>Metazoa</taxon>
        <taxon>Chordata</taxon>
        <taxon>Craniata</taxon>
        <taxon>Vertebrata</taxon>
        <taxon>Euteleostomi</taxon>
        <taxon>Amphibia</taxon>
        <taxon>Batrachia</taxon>
        <taxon>Anura</taxon>
        <taxon>Pelobatoidea</taxon>
        <taxon>Pelobatidae</taxon>
        <taxon>Pelobates</taxon>
    </lineage>
</organism>
<dbReference type="EMBL" id="OW240912">
    <property type="protein sequence ID" value="CAH2220652.1"/>
    <property type="molecule type" value="Genomic_DNA"/>
</dbReference>
<name>A0AAD1VMW0_PELCU</name>